<dbReference type="EMBL" id="KL367999">
    <property type="protein sequence ID" value="KFD59404.1"/>
    <property type="molecule type" value="Genomic_DNA"/>
</dbReference>
<organism evidence="1">
    <name type="scientific">Trichuris suis</name>
    <name type="common">pig whipworm</name>
    <dbReference type="NCBI Taxonomy" id="68888"/>
    <lineage>
        <taxon>Eukaryota</taxon>
        <taxon>Metazoa</taxon>
        <taxon>Ecdysozoa</taxon>
        <taxon>Nematoda</taxon>
        <taxon>Enoplea</taxon>
        <taxon>Dorylaimia</taxon>
        <taxon>Trichinellida</taxon>
        <taxon>Trichuridae</taxon>
        <taxon>Trichuris</taxon>
    </lineage>
</organism>
<protein>
    <submittedName>
        <fullName evidence="1">Uncharacterized protein</fullName>
    </submittedName>
</protein>
<gene>
    <name evidence="1" type="ORF">M514_28416</name>
</gene>
<dbReference type="Proteomes" id="UP000030758">
    <property type="component" value="Unassembled WGS sequence"/>
</dbReference>
<evidence type="ECO:0000313" key="1">
    <source>
        <dbReference type="EMBL" id="KFD59404.1"/>
    </source>
</evidence>
<sequence>MQSSFAPPCPFLEHPEKIAERRKGAILLNFLDTEGQCLFYSLQPKDDSYESTLKVLSGFFTPKVNVCIER</sequence>
<name>A0A085MQA8_9BILA</name>
<accession>A0A085MQA8</accession>
<reference evidence="1" key="1">
    <citation type="journal article" date="2014" name="Nat. Genet.">
        <title>Genome and transcriptome of the porcine whipworm Trichuris suis.</title>
        <authorList>
            <person name="Jex A.R."/>
            <person name="Nejsum P."/>
            <person name="Schwarz E.M."/>
            <person name="Hu L."/>
            <person name="Young N.D."/>
            <person name="Hall R.S."/>
            <person name="Korhonen P.K."/>
            <person name="Liao S."/>
            <person name="Thamsborg S."/>
            <person name="Xia J."/>
            <person name="Xu P."/>
            <person name="Wang S."/>
            <person name="Scheerlinck J.P."/>
            <person name="Hofmann A."/>
            <person name="Sternberg P.W."/>
            <person name="Wang J."/>
            <person name="Gasser R.B."/>
        </authorList>
    </citation>
    <scope>NUCLEOTIDE SEQUENCE [LARGE SCALE GENOMIC DNA]</scope>
    <source>
        <strain evidence="1">DCEP-RM93F</strain>
    </source>
</reference>
<proteinExistence type="predicted"/>
<dbReference type="AlphaFoldDB" id="A0A085MQA8"/>